<dbReference type="InterPro" id="IPR042242">
    <property type="entry name" value="RecO_C"/>
</dbReference>
<evidence type="ECO:0000256" key="6">
    <source>
        <dbReference type="ARBA" id="ARBA00033409"/>
    </source>
</evidence>
<keyword evidence="10" id="KW-1185">Reference proteome</keyword>
<dbReference type="EMBL" id="JAYKOT010000003">
    <property type="protein sequence ID" value="MEB3430113.1"/>
    <property type="molecule type" value="Genomic_DNA"/>
</dbReference>
<dbReference type="PANTHER" id="PTHR33991:SF1">
    <property type="entry name" value="DNA REPAIR PROTEIN RECO"/>
    <property type="match status" value="1"/>
</dbReference>
<dbReference type="InterPro" id="IPR003717">
    <property type="entry name" value="RecO"/>
</dbReference>
<dbReference type="Pfam" id="PF11967">
    <property type="entry name" value="RecO_N"/>
    <property type="match status" value="1"/>
</dbReference>
<evidence type="ECO:0000313" key="9">
    <source>
        <dbReference type="EMBL" id="MEB3430113.1"/>
    </source>
</evidence>
<comment type="similarity">
    <text evidence="1 7">Belongs to the RecO family.</text>
</comment>
<name>A0AAW9MWI0_9FIRM</name>
<dbReference type="Gene3D" id="2.40.50.140">
    <property type="entry name" value="Nucleic acid-binding proteins"/>
    <property type="match status" value="1"/>
</dbReference>
<accession>A0AAW9MWI0</accession>
<evidence type="ECO:0000256" key="7">
    <source>
        <dbReference type="HAMAP-Rule" id="MF_00201"/>
    </source>
</evidence>
<protein>
    <recommendedName>
        <fullName evidence="2 7">DNA repair protein RecO</fullName>
    </recommendedName>
    <alternativeName>
        <fullName evidence="6 7">Recombination protein O</fullName>
    </alternativeName>
</protein>
<dbReference type="SUPFAM" id="SSF50249">
    <property type="entry name" value="Nucleic acid-binding proteins"/>
    <property type="match status" value="1"/>
</dbReference>
<dbReference type="Gene3D" id="1.20.1440.120">
    <property type="entry name" value="Recombination protein O, C-terminal domain"/>
    <property type="match status" value="1"/>
</dbReference>
<dbReference type="InterPro" id="IPR037278">
    <property type="entry name" value="ARFGAP/RecO"/>
</dbReference>
<dbReference type="Proteomes" id="UP001357733">
    <property type="component" value="Unassembled WGS sequence"/>
</dbReference>
<keyword evidence="4 7" id="KW-0233">DNA recombination</keyword>
<evidence type="ECO:0000256" key="4">
    <source>
        <dbReference type="ARBA" id="ARBA00023172"/>
    </source>
</evidence>
<evidence type="ECO:0000259" key="8">
    <source>
        <dbReference type="Pfam" id="PF11967"/>
    </source>
</evidence>
<dbReference type="GO" id="GO:0006310">
    <property type="term" value="P:DNA recombination"/>
    <property type="evidence" value="ECO:0007669"/>
    <property type="project" value="UniProtKB-UniRule"/>
</dbReference>
<dbReference type="GO" id="GO:0006302">
    <property type="term" value="P:double-strand break repair"/>
    <property type="evidence" value="ECO:0007669"/>
    <property type="project" value="TreeGrafter"/>
</dbReference>
<reference evidence="9 10" key="1">
    <citation type="submission" date="2024-01" db="EMBL/GenBank/DDBJ databases">
        <title>Complete genome sequence of Citroniella saccharovorans strain M6.X9, isolated from human fecal sample.</title>
        <authorList>
            <person name="Cheng G."/>
            <person name="Westerholm M."/>
            <person name="Schnurer A."/>
        </authorList>
    </citation>
    <scope>NUCLEOTIDE SEQUENCE [LARGE SCALE GENOMIC DNA]</scope>
    <source>
        <strain evidence="9 10">DSM 29873</strain>
    </source>
</reference>
<dbReference type="RefSeq" id="WP_324620273.1">
    <property type="nucleotide sequence ID" value="NZ_JAYKOT010000003.1"/>
</dbReference>
<comment type="function">
    <text evidence="7">Involved in DNA repair and RecF pathway recombination.</text>
</comment>
<gene>
    <name evidence="7 9" type="primary">recO</name>
    <name evidence="9" type="ORF">VLK81_08960</name>
</gene>
<proteinExistence type="inferred from homology"/>
<evidence type="ECO:0000256" key="3">
    <source>
        <dbReference type="ARBA" id="ARBA00022763"/>
    </source>
</evidence>
<dbReference type="SUPFAM" id="SSF57863">
    <property type="entry name" value="ArfGap/RecO-like zinc finger"/>
    <property type="match status" value="1"/>
</dbReference>
<organism evidence="9 10">
    <name type="scientific">Citroniella saccharovorans</name>
    <dbReference type="NCBI Taxonomy" id="2053367"/>
    <lineage>
        <taxon>Bacteria</taxon>
        <taxon>Bacillati</taxon>
        <taxon>Bacillota</taxon>
        <taxon>Tissierellia</taxon>
        <taxon>Tissierellales</taxon>
        <taxon>Peptoniphilaceae</taxon>
        <taxon>Citroniella</taxon>
    </lineage>
</organism>
<evidence type="ECO:0000313" key="10">
    <source>
        <dbReference type="Proteomes" id="UP001357733"/>
    </source>
</evidence>
<comment type="caution">
    <text evidence="9">The sequence shown here is derived from an EMBL/GenBank/DDBJ whole genome shotgun (WGS) entry which is preliminary data.</text>
</comment>
<sequence length="251" mass="29525">MDINKGEEIIVLKASRYSESSLMVRAYSKNLGLITINARGASRKNSKIAKFFNEFTVSKLDLKKSKNYYYVQDGEVINSNFSLSKNPRAVVLASFFAEIILRSIYDEEENEFIFHLLEKSIEAVNYNFSKLIFLSFSIKFLAVSGFKKDFSCKICGERKDLYYSLVENLFYCEKDKDKARNVKLYKINNLELKVINTILHRKISQAKNYEKYLKEEEIRYLNSIFLKILLVEFELNTLNSINWLKKYEFIL</sequence>
<evidence type="ECO:0000256" key="1">
    <source>
        <dbReference type="ARBA" id="ARBA00007452"/>
    </source>
</evidence>
<dbReference type="PANTHER" id="PTHR33991">
    <property type="entry name" value="DNA REPAIR PROTEIN RECO"/>
    <property type="match status" value="1"/>
</dbReference>
<evidence type="ECO:0000256" key="5">
    <source>
        <dbReference type="ARBA" id="ARBA00023204"/>
    </source>
</evidence>
<feature type="domain" description="DNA replication/recombination mediator RecO N-terminal" evidence="8">
    <location>
        <begin position="8"/>
        <end position="79"/>
    </location>
</feature>
<keyword evidence="5 7" id="KW-0234">DNA repair</keyword>
<dbReference type="AlphaFoldDB" id="A0AAW9MWI0"/>
<dbReference type="NCBIfam" id="TIGR00613">
    <property type="entry name" value="reco"/>
    <property type="match status" value="1"/>
</dbReference>
<dbReference type="InterPro" id="IPR022572">
    <property type="entry name" value="DNA_rep/recomb_RecO_N"/>
</dbReference>
<dbReference type="InterPro" id="IPR012340">
    <property type="entry name" value="NA-bd_OB-fold"/>
</dbReference>
<dbReference type="HAMAP" id="MF_00201">
    <property type="entry name" value="RecO"/>
    <property type="match status" value="1"/>
</dbReference>
<dbReference type="Pfam" id="PF02565">
    <property type="entry name" value="RecO_C"/>
    <property type="match status" value="1"/>
</dbReference>
<evidence type="ECO:0000256" key="2">
    <source>
        <dbReference type="ARBA" id="ARBA00021310"/>
    </source>
</evidence>
<dbReference type="GO" id="GO:0043590">
    <property type="term" value="C:bacterial nucleoid"/>
    <property type="evidence" value="ECO:0007669"/>
    <property type="project" value="TreeGrafter"/>
</dbReference>
<keyword evidence="3 7" id="KW-0227">DNA damage</keyword>